<dbReference type="PANTHER" id="PTHR23504">
    <property type="entry name" value="MAJOR FACILITATOR SUPERFAMILY DOMAIN-CONTAINING PROTEIN 10"/>
    <property type="match status" value="1"/>
</dbReference>
<feature type="transmembrane region" description="Helical" evidence="6">
    <location>
        <begin position="380"/>
        <end position="407"/>
    </location>
</feature>
<evidence type="ECO:0000256" key="4">
    <source>
        <dbReference type="ARBA" id="ARBA00022989"/>
    </source>
</evidence>
<dbReference type="Proteomes" id="UP000469558">
    <property type="component" value="Unassembled WGS sequence"/>
</dbReference>
<comment type="subcellular location">
    <subcellularLocation>
        <location evidence="1">Membrane</location>
        <topology evidence="1">Multi-pass membrane protein</topology>
    </subcellularLocation>
</comment>
<protein>
    <submittedName>
        <fullName evidence="8">Efflux pump azaK</fullName>
    </submittedName>
</protein>
<feature type="transmembrane region" description="Helical" evidence="6">
    <location>
        <begin position="92"/>
        <end position="112"/>
    </location>
</feature>
<reference evidence="8 9" key="1">
    <citation type="submission" date="2018-05" db="EMBL/GenBank/DDBJ databases">
        <title>Genome sequencing and assembly of the regulated plant pathogen Lachnellula willkommii and related sister species for the development of diagnostic species identification markers.</title>
        <authorList>
            <person name="Giroux E."/>
            <person name="Bilodeau G."/>
        </authorList>
    </citation>
    <scope>NUCLEOTIDE SEQUENCE [LARGE SCALE GENOMIC DNA]</scope>
    <source>
        <strain evidence="8 9">CBS 268.59</strain>
    </source>
</reference>
<dbReference type="Pfam" id="PF07690">
    <property type="entry name" value="MFS_1"/>
    <property type="match status" value="1"/>
</dbReference>
<keyword evidence="9" id="KW-1185">Reference proteome</keyword>
<keyword evidence="3 6" id="KW-0812">Transmembrane</keyword>
<dbReference type="InterPro" id="IPR001958">
    <property type="entry name" value="Tet-R_TetA/multi-R_MdtG-like"/>
</dbReference>
<dbReference type="SUPFAM" id="SSF103473">
    <property type="entry name" value="MFS general substrate transporter"/>
    <property type="match status" value="1"/>
</dbReference>
<evidence type="ECO:0000256" key="3">
    <source>
        <dbReference type="ARBA" id="ARBA00022692"/>
    </source>
</evidence>
<feature type="transmembrane region" description="Helical" evidence="6">
    <location>
        <begin position="223"/>
        <end position="247"/>
    </location>
</feature>
<dbReference type="InterPro" id="IPR036259">
    <property type="entry name" value="MFS_trans_sf"/>
</dbReference>
<evidence type="ECO:0000256" key="1">
    <source>
        <dbReference type="ARBA" id="ARBA00004141"/>
    </source>
</evidence>
<feature type="transmembrane region" description="Helical" evidence="6">
    <location>
        <begin position="279"/>
        <end position="304"/>
    </location>
</feature>
<dbReference type="EMBL" id="QGMK01000709">
    <property type="protein sequence ID" value="TVY80317.1"/>
    <property type="molecule type" value="Genomic_DNA"/>
</dbReference>
<dbReference type="CDD" id="cd17330">
    <property type="entry name" value="MFS_SLC46_TetA_like"/>
    <property type="match status" value="1"/>
</dbReference>
<feature type="transmembrane region" description="Helical" evidence="6">
    <location>
        <begin position="54"/>
        <end position="72"/>
    </location>
</feature>
<gene>
    <name evidence="8" type="primary">azaK</name>
    <name evidence="8" type="ORF">LSUE1_G003516</name>
</gene>
<dbReference type="PRINTS" id="PR01035">
    <property type="entry name" value="TCRTETA"/>
</dbReference>
<dbReference type="GO" id="GO:0022857">
    <property type="term" value="F:transmembrane transporter activity"/>
    <property type="evidence" value="ECO:0007669"/>
    <property type="project" value="InterPro"/>
</dbReference>
<dbReference type="OrthoDB" id="419616at2759"/>
<feature type="transmembrane region" description="Helical" evidence="6">
    <location>
        <begin position="419"/>
        <end position="445"/>
    </location>
</feature>
<feature type="transmembrane region" description="Helical" evidence="6">
    <location>
        <begin position="355"/>
        <end position="374"/>
    </location>
</feature>
<feature type="transmembrane region" description="Helical" evidence="6">
    <location>
        <begin position="451"/>
        <end position="475"/>
    </location>
</feature>
<evidence type="ECO:0000313" key="8">
    <source>
        <dbReference type="EMBL" id="TVY80317.1"/>
    </source>
</evidence>
<keyword evidence="4 6" id="KW-1133">Transmembrane helix</keyword>
<dbReference type="AlphaFoldDB" id="A0A8T9C7A6"/>
<organism evidence="8 9">
    <name type="scientific">Lachnellula suecica</name>
    <dbReference type="NCBI Taxonomy" id="602035"/>
    <lineage>
        <taxon>Eukaryota</taxon>
        <taxon>Fungi</taxon>
        <taxon>Dikarya</taxon>
        <taxon>Ascomycota</taxon>
        <taxon>Pezizomycotina</taxon>
        <taxon>Leotiomycetes</taxon>
        <taxon>Helotiales</taxon>
        <taxon>Lachnaceae</taxon>
        <taxon>Lachnellula</taxon>
    </lineage>
</organism>
<evidence type="ECO:0000256" key="2">
    <source>
        <dbReference type="ARBA" id="ARBA00022448"/>
    </source>
</evidence>
<dbReference type="InterPro" id="IPR020846">
    <property type="entry name" value="MFS_dom"/>
</dbReference>
<feature type="transmembrane region" description="Helical" evidence="6">
    <location>
        <begin position="181"/>
        <end position="203"/>
    </location>
</feature>
<comment type="caution">
    <text evidence="8">The sequence shown here is derived from an EMBL/GenBank/DDBJ whole genome shotgun (WGS) entry which is preliminary data.</text>
</comment>
<evidence type="ECO:0000256" key="5">
    <source>
        <dbReference type="ARBA" id="ARBA00023136"/>
    </source>
</evidence>
<proteinExistence type="predicted"/>
<evidence type="ECO:0000313" key="9">
    <source>
        <dbReference type="Proteomes" id="UP000469558"/>
    </source>
</evidence>
<accession>A0A8T9C7A6</accession>
<keyword evidence="5 6" id="KW-0472">Membrane</keyword>
<feature type="transmembrane region" description="Helical" evidence="6">
    <location>
        <begin position="148"/>
        <end position="169"/>
    </location>
</feature>
<dbReference type="Gene3D" id="1.20.1250.20">
    <property type="entry name" value="MFS general substrate transporter like domains"/>
    <property type="match status" value="1"/>
</dbReference>
<dbReference type="InterPro" id="IPR011701">
    <property type="entry name" value="MFS"/>
</dbReference>
<feature type="transmembrane region" description="Helical" evidence="6">
    <location>
        <begin position="124"/>
        <end position="142"/>
    </location>
</feature>
<keyword evidence="2" id="KW-0813">Transport</keyword>
<evidence type="ECO:0000259" key="7">
    <source>
        <dbReference type="PROSITE" id="PS50850"/>
    </source>
</evidence>
<name>A0A8T9C7A6_9HELO</name>
<sequence length="492" mass="52850">MASKPPADENTALLAAAPAVPINEETVVSAEDDGNTNGTVRAEEEDKPLPKLQMFLLCYARLIEPIAFFGIFPFLPRMVRENGNLKETQVGYYSGLIESAFSLTQMLLMISWGRASDRIGRRPVLVFSLSGVSIATAIFGLSKSIPQMVIFRCCAGIFAGTIVTIRTMISENSTPRTVARAFSFFAFSGNMGMFLGPLIGGALSNPLEQYPNVFGSLRFLKEFPYALPTFITGTIGASAALLCGFLIKEASTLFRKSENNCSTAVAPPMSTLEIIKSPGVGVVLFIYGHVMLLGLAYTAVMPVFWYTSPANGGYGFSTLQNSAFLAAVGISQSIWLLFIFPPLQRKFGTGGILRGCLYAWPIFFASAPIANLFLRKGWTTAFWILTPILQIGGSGVAMAFTAVQLALNDVAPSHETLGTLNGIALTLVSGIRTVGPAIFTSIFAVGSESQILYGYLVWVVLVAVALLGLIPLHYLPEKAEGKLKKQAPGNDE</sequence>
<dbReference type="PROSITE" id="PS50850">
    <property type="entry name" value="MFS"/>
    <property type="match status" value="1"/>
</dbReference>
<feature type="domain" description="Major facilitator superfamily (MFS) profile" evidence="7">
    <location>
        <begin position="53"/>
        <end position="480"/>
    </location>
</feature>
<dbReference type="GO" id="GO:0016020">
    <property type="term" value="C:membrane"/>
    <property type="evidence" value="ECO:0007669"/>
    <property type="project" value="UniProtKB-SubCell"/>
</dbReference>
<dbReference type="PANTHER" id="PTHR23504:SF3">
    <property type="entry name" value="MAJOR FACILITATOR SUPERFAMILY (MFS) PROFILE DOMAIN-CONTAINING PROTEIN"/>
    <property type="match status" value="1"/>
</dbReference>
<evidence type="ECO:0000256" key="6">
    <source>
        <dbReference type="SAM" id="Phobius"/>
    </source>
</evidence>